<evidence type="ECO:0000256" key="1">
    <source>
        <dbReference type="SAM" id="Coils"/>
    </source>
</evidence>
<organism evidence="2 3">
    <name type="scientific">Companilactobacillus mindensis DSM 14500</name>
    <dbReference type="NCBI Taxonomy" id="1423770"/>
    <lineage>
        <taxon>Bacteria</taxon>
        <taxon>Bacillati</taxon>
        <taxon>Bacillota</taxon>
        <taxon>Bacilli</taxon>
        <taxon>Lactobacillales</taxon>
        <taxon>Lactobacillaceae</taxon>
        <taxon>Companilactobacillus</taxon>
    </lineage>
</organism>
<proteinExistence type="predicted"/>
<dbReference type="EMBL" id="AZEZ01000023">
    <property type="protein sequence ID" value="KRL44950.1"/>
    <property type="molecule type" value="Genomic_DNA"/>
</dbReference>
<keyword evidence="3" id="KW-1185">Reference proteome</keyword>
<dbReference type="AlphaFoldDB" id="A0A0R1QJF8"/>
<keyword evidence="1" id="KW-0175">Coiled coil</keyword>
<evidence type="ECO:0000313" key="2">
    <source>
        <dbReference type="EMBL" id="KRL44950.1"/>
    </source>
</evidence>
<dbReference type="PATRIC" id="fig|1423770.3.peg.947"/>
<protein>
    <submittedName>
        <fullName evidence="2">Uncharacterized protein</fullName>
    </submittedName>
</protein>
<evidence type="ECO:0000313" key="3">
    <source>
        <dbReference type="Proteomes" id="UP000050872"/>
    </source>
</evidence>
<comment type="caution">
    <text evidence="2">The sequence shown here is derived from an EMBL/GenBank/DDBJ whole genome shotgun (WGS) entry which is preliminary data.</text>
</comment>
<sequence length="72" mass="8495">MEALKSHPKGRKPKVKLDKKKLRNLVNKNEVDRLREELAKKNKELHDTKLENDILKKSMTLFGTSKGERKRK</sequence>
<name>A0A0R1QJF8_9LACO</name>
<dbReference type="Proteomes" id="UP000050872">
    <property type="component" value="Unassembled WGS sequence"/>
</dbReference>
<feature type="coiled-coil region" evidence="1">
    <location>
        <begin position="24"/>
        <end position="51"/>
    </location>
</feature>
<accession>A0A0R1QJF8</accession>
<gene>
    <name evidence="2" type="ORF">FD29_GL000920</name>
</gene>
<reference evidence="2 3" key="1">
    <citation type="journal article" date="2015" name="Genome Announc.">
        <title>Expanding the biotechnology potential of lactobacilli through comparative genomics of 213 strains and associated genera.</title>
        <authorList>
            <person name="Sun Z."/>
            <person name="Harris H.M."/>
            <person name="McCann A."/>
            <person name="Guo C."/>
            <person name="Argimon S."/>
            <person name="Zhang W."/>
            <person name="Yang X."/>
            <person name="Jeffery I.B."/>
            <person name="Cooney J.C."/>
            <person name="Kagawa T.F."/>
            <person name="Liu W."/>
            <person name="Song Y."/>
            <person name="Salvetti E."/>
            <person name="Wrobel A."/>
            <person name="Rasinkangas P."/>
            <person name="Parkhill J."/>
            <person name="Rea M.C."/>
            <person name="O'Sullivan O."/>
            <person name="Ritari J."/>
            <person name="Douillard F.P."/>
            <person name="Paul Ross R."/>
            <person name="Yang R."/>
            <person name="Briner A.E."/>
            <person name="Felis G.E."/>
            <person name="de Vos W.M."/>
            <person name="Barrangou R."/>
            <person name="Klaenhammer T.R."/>
            <person name="Caufield P.W."/>
            <person name="Cui Y."/>
            <person name="Zhang H."/>
            <person name="O'Toole P.W."/>
        </authorList>
    </citation>
    <scope>NUCLEOTIDE SEQUENCE [LARGE SCALE GENOMIC DNA]</scope>
    <source>
        <strain evidence="2 3">DSM 14500</strain>
    </source>
</reference>